<comment type="similarity">
    <text evidence="2 7">Belongs to the phosphohexose mutase family.</text>
</comment>
<sequence>MEKLFGTNGIRIEFLEGKYDLTRLTRIGEAIASFFAGGEVLMGRDVRSTSQALSRIIGGVLSMHGVEVHDMGLVPTPILQYLVKAEGYAGGVMITASHNPPQYNGIKVMGSNGVEVSRDEERRIESLYGEARPAKSFDHVKPIISVELDYLLKRYEEHLYDLLPMNAIKGRFTVAADFANSVASLVLPKILDGLGIRLKSINGHLSGLFPGRTPEPRQDTLAETARAVKELGVDFAVAFDGDGDRSMFMTGEGEVVPGDRSGVILANALLEESGGGYVVTPVSSSSVVKAEVERRGGKLVWTRVGSVDVSHTLMEIGGLCGFEDNGGFIWPRHHPVRDGISTTILMMHVLSKGGKSLSQYYSELPRMYIHRDRLEMPRDKALAAVDAIRREVGDAVTMDGVRVDYGDSWFLVRPSGTEDVLRITIEASSKERLEELRKWLYQRIGVQ</sequence>
<evidence type="ECO:0000259" key="9">
    <source>
        <dbReference type="Pfam" id="PF02878"/>
    </source>
</evidence>
<accession>A0A830GUX0</accession>
<evidence type="ECO:0000259" key="8">
    <source>
        <dbReference type="Pfam" id="PF00408"/>
    </source>
</evidence>
<dbReference type="EMBL" id="BMNL01000003">
    <property type="protein sequence ID" value="GGP21250.1"/>
    <property type="molecule type" value="Genomic_DNA"/>
</dbReference>
<evidence type="ECO:0000256" key="2">
    <source>
        <dbReference type="ARBA" id="ARBA00010231"/>
    </source>
</evidence>
<dbReference type="GO" id="GO:0008966">
    <property type="term" value="F:phosphoglucosamine mutase activity"/>
    <property type="evidence" value="ECO:0007669"/>
    <property type="project" value="InterPro"/>
</dbReference>
<keyword evidence="13" id="KW-1185">Reference proteome</keyword>
<dbReference type="Proteomes" id="UP000610960">
    <property type="component" value="Unassembled WGS sequence"/>
</dbReference>
<organism evidence="12 13">
    <name type="scientific">Thermocladium modestius</name>
    <dbReference type="NCBI Taxonomy" id="62609"/>
    <lineage>
        <taxon>Archaea</taxon>
        <taxon>Thermoproteota</taxon>
        <taxon>Thermoprotei</taxon>
        <taxon>Thermoproteales</taxon>
        <taxon>Thermoproteaceae</taxon>
        <taxon>Thermocladium</taxon>
    </lineage>
</organism>
<dbReference type="Gene3D" id="3.30.310.50">
    <property type="entry name" value="Alpha-D-phosphohexomutase, C-terminal domain"/>
    <property type="match status" value="1"/>
</dbReference>
<keyword evidence="3" id="KW-0597">Phosphoprotein</keyword>
<keyword evidence="4 7" id="KW-0479">Metal-binding</keyword>
<evidence type="ECO:0000313" key="13">
    <source>
        <dbReference type="Proteomes" id="UP000610960"/>
    </source>
</evidence>
<dbReference type="InterPro" id="IPR016066">
    <property type="entry name" value="A-D-PHexomutase_CS"/>
</dbReference>
<dbReference type="Pfam" id="PF00408">
    <property type="entry name" value="PGM_PMM_IV"/>
    <property type="match status" value="1"/>
</dbReference>
<evidence type="ECO:0000256" key="7">
    <source>
        <dbReference type="RuleBase" id="RU004326"/>
    </source>
</evidence>
<dbReference type="GO" id="GO:0005975">
    <property type="term" value="P:carbohydrate metabolic process"/>
    <property type="evidence" value="ECO:0007669"/>
    <property type="project" value="InterPro"/>
</dbReference>
<dbReference type="Pfam" id="PF02878">
    <property type="entry name" value="PGM_PMM_I"/>
    <property type="match status" value="1"/>
</dbReference>
<dbReference type="Pfam" id="PF02880">
    <property type="entry name" value="PGM_PMM_III"/>
    <property type="match status" value="1"/>
</dbReference>
<dbReference type="PANTHER" id="PTHR43771:SF1">
    <property type="entry name" value="PHOSPHOMANNOMUTASE"/>
    <property type="match status" value="1"/>
</dbReference>
<evidence type="ECO:0000256" key="4">
    <source>
        <dbReference type="ARBA" id="ARBA00022723"/>
    </source>
</evidence>
<proteinExistence type="inferred from homology"/>
<dbReference type="InterPro" id="IPR016055">
    <property type="entry name" value="A-D-PHexomutase_a/b/a-I/II/III"/>
</dbReference>
<reference evidence="12" key="2">
    <citation type="submission" date="2020-09" db="EMBL/GenBank/DDBJ databases">
        <authorList>
            <person name="Sun Q."/>
            <person name="Ohkuma M."/>
        </authorList>
    </citation>
    <scope>NUCLEOTIDE SEQUENCE</scope>
    <source>
        <strain evidence="12">JCM 10088</strain>
    </source>
</reference>
<dbReference type="InterPro" id="IPR005846">
    <property type="entry name" value="A-D-PHexomutase_a/b/a-III"/>
</dbReference>
<evidence type="ECO:0000259" key="10">
    <source>
        <dbReference type="Pfam" id="PF02879"/>
    </source>
</evidence>
<reference evidence="12" key="1">
    <citation type="journal article" date="2014" name="Int. J. Syst. Evol. Microbiol.">
        <title>Complete genome sequence of Corynebacterium casei LMG S-19264T (=DSM 44701T), isolated from a smear-ripened cheese.</title>
        <authorList>
            <consortium name="US DOE Joint Genome Institute (JGI-PGF)"/>
            <person name="Walter F."/>
            <person name="Albersmeier A."/>
            <person name="Kalinowski J."/>
            <person name="Ruckert C."/>
        </authorList>
    </citation>
    <scope>NUCLEOTIDE SEQUENCE</scope>
    <source>
        <strain evidence="12">JCM 10088</strain>
    </source>
</reference>
<feature type="domain" description="Alpha-D-phosphohexomutase alpha/beta/alpha" evidence="11">
    <location>
        <begin position="258"/>
        <end position="367"/>
    </location>
</feature>
<keyword evidence="6" id="KW-0413">Isomerase</keyword>
<dbReference type="InterPro" id="IPR005845">
    <property type="entry name" value="A-D-PHexomutase_a/b/a-II"/>
</dbReference>
<dbReference type="InterPro" id="IPR005844">
    <property type="entry name" value="A-D-PHexomutase_a/b/a-I"/>
</dbReference>
<dbReference type="GO" id="GO:0000287">
    <property type="term" value="F:magnesium ion binding"/>
    <property type="evidence" value="ECO:0007669"/>
    <property type="project" value="InterPro"/>
</dbReference>
<dbReference type="RefSeq" id="WP_188596562.1">
    <property type="nucleotide sequence ID" value="NZ_BMNL01000003.1"/>
</dbReference>
<evidence type="ECO:0000259" key="11">
    <source>
        <dbReference type="Pfam" id="PF02880"/>
    </source>
</evidence>
<keyword evidence="5 7" id="KW-0460">Magnesium</keyword>
<comment type="caution">
    <text evidence="12">The sequence shown here is derived from an EMBL/GenBank/DDBJ whole genome shotgun (WGS) entry which is preliminary data.</text>
</comment>
<dbReference type="OrthoDB" id="10363at2157"/>
<protein>
    <submittedName>
        <fullName evidence="12">Phosphoglucosamine mutase</fullName>
    </submittedName>
</protein>
<evidence type="ECO:0000256" key="1">
    <source>
        <dbReference type="ARBA" id="ARBA00001946"/>
    </source>
</evidence>
<feature type="domain" description="Alpha-D-phosphohexomutase alpha/beta/alpha" evidence="10">
    <location>
        <begin position="154"/>
        <end position="253"/>
    </location>
</feature>
<dbReference type="Gene3D" id="3.40.120.10">
    <property type="entry name" value="Alpha-D-Glucose-1,6-Bisphosphate, subunit A, domain 3"/>
    <property type="match status" value="3"/>
</dbReference>
<evidence type="ECO:0000256" key="5">
    <source>
        <dbReference type="ARBA" id="ARBA00022842"/>
    </source>
</evidence>
<evidence type="ECO:0000256" key="3">
    <source>
        <dbReference type="ARBA" id="ARBA00022553"/>
    </source>
</evidence>
<dbReference type="Pfam" id="PF02879">
    <property type="entry name" value="PGM_PMM_II"/>
    <property type="match status" value="1"/>
</dbReference>
<dbReference type="SUPFAM" id="SSF53738">
    <property type="entry name" value="Phosphoglucomutase, first 3 domains"/>
    <property type="match status" value="3"/>
</dbReference>
<comment type="cofactor">
    <cofactor evidence="1">
        <name>Mg(2+)</name>
        <dbReference type="ChEBI" id="CHEBI:18420"/>
    </cofactor>
</comment>
<evidence type="ECO:0000313" key="12">
    <source>
        <dbReference type="EMBL" id="GGP21250.1"/>
    </source>
</evidence>
<name>A0A830GUX0_9CREN</name>
<evidence type="ECO:0000256" key="6">
    <source>
        <dbReference type="ARBA" id="ARBA00023235"/>
    </source>
</evidence>
<dbReference type="AlphaFoldDB" id="A0A830GUX0"/>
<dbReference type="NCBIfam" id="TIGR03990">
    <property type="entry name" value="Arch_GlmM"/>
    <property type="match status" value="1"/>
</dbReference>
<dbReference type="InterPro" id="IPR036900">
    <property type="entry name" value="A-D-PHexomutase_C_sf"/>
</dbReference>
<dbReference type="PROSITE" id="PS00710">
    <property type="entry name" value="PGM_PMM"/>
    <property type="match status" value="1"/>
</dbReference>
<feature type="domain" description="Alpha-D-phosphohexomutase alpha/beta/alpha" evidence="9">
    <location>
        <begin position="3"/>
        <end position="130"/>
    </location>
</feature>
<dbReference type="PANTHER" id="PTHR43771">
    <property type="entry name" value="PHOSPHOMANNOMUTASE"/>
    <property type="match status" value="1"/>
</dbReference>
<dbReference type="InterPro" id="IPR005841">
    <property type="entry name" value="Alpha-D-phosphohexomutase_SF"/>
</dbReference>
<dbReference type="SUPFAM" id="SSF55957">
    <property type="entry name" value="Phosphoglucomutase, C-terminal domain"/>
    <property type="match status" value="1"/>
</dbReference>
<dbReference type="InterPro" id="IPR005843">
    <property type="entry name" value="A-D-PHexomutase_C"/>
</dbReference>
<dbReference type="InterPro" id="IPR024086">
    <property type="entry name" value="GlmM_arc-type"/>
</dbReference>
<dbReference type="PRINTS" id="PR00509">
    <property type="entry name" value="PGMPMM"/>
</dbReference>
<gene>
    <name evidence="12" type="ORF">GCM10007981_12300</name>
</gene>
<feature type="domain" description="Alpha-D-phosphohexomutase C-terminal" evidence="8">
    <location>
        <begin position="374"/>
        <end position="438"/>
    </location>
</feature>